<feature type="compositionally biased region" description="Low complexity" evidence="6">
    <location>
        <begin position="256"/>
        <end position="268"/>
    </location>
</feature>
<evidence type="ECO:0000256" key="1">
    <source>
        <dbReference type="ARBA" id="ARBA00004141"/>
    </source>
</evidence>
<evidence type="ECO:0000313" key="10">
    <source>
        <dbReference type="Proteomes" id="UP000091956"/>
    </source>
</evidence>
<feature type="transmembrane region" description="Helical" evidence="7">
    <location>
        <begin position="85"/>
        <end position="102"/>
    </location>
</feature>
<dbReference type="Gene3D" id="1.20.1250.20">
    <property type="entry name" value="MFS general substrate transporter like domains"/>
    <property type="match status" value="1"/>
</dbReference>
<dbReference type="RefSeq" id="XP_059319815.1">
    <property type="nucleotide sequence ID" value="XM_059463586.1"/>
</dbReference>
<feature type="transmembrane region" description="Helical" evidence="7">
    <location>
        <begin position="478"/>
        <end position="501"/>
    </location>
</feature>
<dbReference type="PANTHER" id="PTHR23504:SF8">
    <property type="entry name" value="TRANSPORTER, PUTATIVE (AFU_ORTHOLOGUE AFUA_1G03730)-RELATED"/>
    <property type="match status" value="1"/>
</dbReference>
<feature type="region of interest" description="Disordered" evidence="6">
    <location>
        <begin position="575"/>
        <end position="615"/>
    </location>
</feature>
<dbReference type="Pfam" id="PF07690">
    <property type="entry name" value="MFS_1"/>
    <property type="match status" value="1"/>
</dbReference>
<feature type="region of interest" description="Disordered" evidence="6">
    <location>
        <begin position="256"/>
        <end position="279"/>
    </location>
</feature>
<feature type="transmembrane region" description="Helical" evidence="7">
    <location>
        <begin position="412"/>
        <end position="435"/>
    </location>
</feature>
<dbReference type="SUPFAM" id="SSF103473">
    <property type="entry name" value="MFS general substrate transporter"/>
    <property type="match status" value="1"/>
</dbReference>
<feature type="compositionally biased region" description="Acidic residues" evidence="6">
    <location>
        <begin position="510"/>
        <end position="532"/>
    </location>
</feature>
<feature type="transmembrane region" description="Helical" evidence="7">
    <location>
        <begin position="350"/>
        <end position="369"/>
    </location>
</feature>
<keyword evidence="3 7" id="KW-0812">Transmembrane</keyword>
<feature type="transmembrane region" description="Helical" evidence="7">
    <location>
        <begin position="187"/>
        <end position="209"/>
    </location>
</feature>
<accession>A0A1B8GQC4</accession>
<name>A0A1B8GQC4_9PEZI</name>
<keyword evidence="5 7" id="KW-0472">Membrane</keyword>
<comment type="subcellular location">
    <subcellularLocation>
        <location evidence="1">Membrane</location>
        <topology evidence="1">Multi-pass membrane protein</topology>
    </subcellularLocation>
</comment>
<evidence type="ECO:0000256" key="3">
    <source>
        <dbReference type="ARBA" id="ARBA00022692"/>
    </source>
</evidence>
<feature type="compositionally biased region" description="Polar residues" evidence="6">
    <location>
        <begin position="269"/>
        <end position="279"/>
    </location>
</feature>
<dbReference type="PANTHER" id="PTHR23504">
    <property type="entry name" value="MAJOR FACILITATOR SUPERFAMILY DOMAIN-CONTAINING PROTEIN 10"/>
    <property type="match status" value="1"/>
</dbReference>
<dbReference type="EMBL" id="KV460219">
    <property type="protein sequence ID" value="OBT98028.2"/>
    <property type="molecule type" value="Genomic_DNA"/>
</dbReference>
<dbReference type="InterPro" id="IPR011701">
    <property type="entry name" value="MFS"/>
</dbReference>
<evidence type="ECO:0000256" key="7">
    <source>
        <dbReference type="SAM" id="Phobius"/>
    </source>
</evidence>
<evidence type="ECO:0000256" key="4">
    <source>
        <dbReference type="ARBA" id="ARBA00022989"/>
    </source>
</evidence>
<dbReference type="InterPro" id="IPR036259">
    <property type="entry name" value="MFS_trans_sf"/>
</dbReference>
<evidence type="ECO:0000256" key="5">
    <source>
        <dbReference type="ARBA" id="ARBA00023136"/>
    </source>
</evidence>
<evidence type="ECO:0000259" key="8">
    <source>
        <dbReference type="PROSITE" id="PS50850"/>
    </source>
</evidence>
<dbReference type="PROSITE" id="PS50850">
    <property type="entry name" value="MFS"/>
    <property type="match status" value="1"/>
</dbReference>
<evidence type="ECO:0000256" key="2">
    <source>
        <dbReference type="ARBA" id="ARBA00022448"/>
    </source>
</evidence>
<feature type="domain" description="Major facilitator superfamily (MFS) profile" evidence="8">
    <location>
        <begin position="15"/>
        <end position="505"/>
    </location>
</feature>
<dbReference type="Proteomes" id="UP000091956">
    <property type="component" value="Unassembled WGS sequence"/>
</dbReference>
<feature type="transmembrane region" description="Helical" evidence="7">
    <location>
        <begin position="447"/>
        <end position="472"/>
    </location>
</feature>
<keyword evidence="2" id="KW-0813">Transport</keyword>
<reference evidence="9 10" key="1">
    <citation type="submission" date="2016-03" db="EMBL/GenBank/DDBJ databases">
        <title>Comparative genomics of Pseudogymnoascus destructans, the fungus causing white-nose syndrome of bats.</title>
        <authorList>
            <person name="Palmer J.M."/>
            <person name="Drees K.P."/>
            <person name="Foster J.T."/>
            <person name="Lindner D.L."/>
        </authorList>
    </citation>
    <scope>NUCLEOTIDE SEQUENCE [LARGE SCALE GENOMIC DNA]</scope>
    <source>
        <strain evidence="9 10">UAMH 10579</strain>
    </source>
</reference>
<protein>
    <recommendedName>
        <fullName evidence="8">Major facilitator superfamily (MFS) profile domain-containing protein</fullName>
    </recommendedName>
</protein>
<keyword evidence="10" id="KW-1185">Reference proteome</keyword>
<sequence>MTKMSRREPKLPVRQLIILAICRFAEPIAATSVFPYLPEMIESFGVKKQEVAKWAGITSAVFSLSQSITAIIWGRASDMFGRKPVILLGLTSTMIMSILWGFSTSLTWAIIARALSGGGNGNVGIIRTMVAEMVPERSLQPRAFSVMPLVWSFGSILGPAFGGFFASPAVNLPGLFGNNKLLTKFPFALPNMIASIFFAVGIIVGFLFLKETLETRKNKPDYGIYIGQRLVRCVKSRKKRRNRDYDDDELGAALLNNTHSRSNSHSSSKPFDTTWQGPKTPQVAGPSVWEVFNKQSNLNLLSYAILALHSMAMDQLLPIFMHHPQQAPDSSNTKLPFKFSGGFGISSSRIGTLFTAYGICSGIVQFFVFPVVVRRFGVLRCYRVCAVIIPSVMFVTPYTALIQNPIRQQLAMFSLMIVKAFCGIFMFPCSTIMLTNSAASLRLLGTLNGVATSVSSIGRAAGPFFAGAAFSWGLERGYVIVAWWMLGFIAILGAIPIFMLVEMEGFNQASDDEDGSDDEELLTPHDDDDDEGTIIAGDEALYETSEDEEGIDTVEQPLAGTQHRLDVPRASVQRRMSSPVGIRGNSIGPGERGRRLSTGLGYSNFGRGTGGTTFG</sequence>
<feature type="transmembrane region" description="Helical" evidence="7">
    <location>
        <begin position="146"/>
        <end position="167"/>
    </location>
</feature>
<reference evidence="10" key="2">
    <citation type="journal article" date="2018" name="Nat. Commun.">
        <title>Extreme sensitivity to ultraviolet light in the fungal pathogen causing white-nose syndrome of bats.</title>
        <authorList>
            <person name="Palmer J.M."/>
            <person name="Drees K.P."/>
            <person name="Foster J.T."/>
            <person name="Lindner D.L."/>
        </authorList>
    </citation>
    <scope>NUCLEOTIDE SEQUENCE [LARGE SCALE GENOMIC DNA]</scope>
    <source>
        <strain evidence="10">UAMH 10579</strain>
    </source>
</reference>
<dbReference type="GO" id="GO:0022857">
    <property type="term" value="F:transmembrane transporter activity"/>
    <property type="evidence" value="ECO:0007669"/>
    <property type="project" value="InterPro"/>
</dbReference>
<dbReference type="GO" id="GO:0016020">
    <property type="term" value="C:membrane"/>
    <property type="evidence" value="ECO:0007669"/>
    <property type="project" value="UniProtKB-SubCell"/>
</dbReference>
<dbReference type="AlphaFoldDB" id="A0A1B8GQC4"/>
<feature type="region of interest" description="Disordered" evidence="6">
    <location>
        <begin position="509"/>
        <end position="533"/>
    </location>
</feature>
<gene>
    <name evidence="9" type="ORF">VE01_04025</name>
</gene>
<proteinExistence type="predicted"/>
<dbReference type="InterPro" id="IPR001958">
    <property type="entry name" value="Tet-R_TetA/multi-R_MdtG-like"/>
</dbReference>
<keyword evidence="4 7" id="KW-1133">Transmembrane helix</keyword>
<feature type="transmembrane region" description="Helical" evidence="7">
    <location>
        <begin position="381"/>
        <end position="400"/>
    </location>
</feature>
<organism evidence="9 10">
    <name type="scientific">Pseudogymnoascus verrucosus</name>
    <dbReference type="NCBI Taxonomy" id="342668"/>
    <lineage>
        <taxon>Eukaryota</taxon>
        <taxon>Fungi</taxon>
        <taxon>Dikarya</taxon>
        <taxon>Ascomycota</taxon>
        <taxon>Pezizomycotina</taxon>
        <taxon>Leotiomycetes</taxon>
        <taxon>Thelebolales</taxon>
        <taxon>Thelebolaceae</taxon>
        <taxon>Pseudogymnoascus</taxon>
    </lineage>
</organism>
<dbReference type="InterPro" id="IPR020846">
    <property type="entry name" value="MFS_dom"/>
</dbReference>
<evidence type="ECO:0000256" key="6">
    <source>
        <dbReference type="SAM" id="MobiDB-lite"/>
    </source>
</evidence>
<dbReference type="GeneID" id="28837411"/>
<dbReference type="PRINTS" id="PR01035">
    <property type="entry name" value="TCRTETA"/>
</dbReference>
<feature type="transmembrane region" description="Helical" evidence="7">
    <location>
        <begin position="300"/>
        <end position="321"/>
    </location>
</feature>
<feature type="transmembrane region" description="Helical" evidence="7">
    <location>
        <begin position="54"/>
        <end position="73"/>
    </location>
</feature>
<evidence type="ECO:0000313" key="9">
    <source>
        <dbReference type="EMBL" id="OBT98028.2"/>
    </source>
</evidence>